<protein>
    <submittedName>
        <fullName evidence="3">Toprim domain-containing protein</fullName>
    </submittedName>
</protein>
<feature type="domain" description="DUF7146" evidence="2">
    <location>
        <begin position="96"/>
        <end position="190"/>
    </location>
</feature>
<accession>A0A2T6CJY8</accession>
<dbReference type="EMBL" id="QBKU01000001">
    <property type="protein sequence ID" value="PTX75818.1"/>
    <property type="molecule type" value="Genomic_DNA"/>
</dbReference>
<dbReference type="InterPro" id="IPR006171">
    <property type="entry name" value="TOPRIM_dom"/>
</dbReference>
<proteinExistence type="predicted"/>
<dbReference type="AlphaFoldDB" id="A0A2T6CJY8"/>
<evidence type="ECO:0000313" key="4">
    <source>
        <dbReference type="Proteomes" id="UP000244092"/>
    </source>
</evidence>
<evidence type="ECO:0000313" key="3">
    <source>
        <dbReference type="EMBL" id="PTX75818.1"/>
    </source>
</evidence>
<comment type="caution">
    <text evidence="3">The sequence shown here is derived from an EMBL/GenBank/DDBJ whole genome shotgun (WGS) entry which is preliminary data.</text>
</comment>
<dbReference type="Gene3D" id="3.40.1360.10">
    <property type="match status" value="1"/>
</dbReference>
<dbReference type="InterPro" id="IPR055570">
    <property type="entry name" value="DUF7146"/>
</dbReference>
<dbReference type="Pfam" id="PF23639">
    <property type="entry name" value="DUF7146"/>
    <property type="match status" value="1"/>
</dbReference>
<gene>
    <name evidence="3" type="ORF">C8N31_101479</name>
</gene>
<reference evidence="3 4" key="1">
    <citation type="submission" date="2018-04" db="EMBL/GenBank/DDBJ databases">
        <title>Genomic Encyclopedia of Archaeal and Bacterial Type Strains, Phase II (KMG-II): from individual species to whole genera.</title>
        <authorList>
            <person name="Goeker M."/>
        </authorList>
    </citation>
    <scope>NUCLEOTIDE SEQUENCE [LARGE SCALE GENOMIC DNA]</scope>
    <source>
        <strain evidence="3 4">DSM 12244</strain>
    </source>
</reference>
<evidence type="ECO:0000259" key="2">
    <source>
        <dbReference type="Pfam" id="PF23639"/>
    </source>
</evidence>
<organism evidence="3 4">
    <name type="scientific">Sulfitobacter mediterraneus</name>
    <dbReference type="NCBI Taxonomy" id="83219"/>
    <lineage>
        <taxon>Bacteria</taxon>
        <taxon>Pseudomonadati</taxon>
        <taxon>Pseudomonadota</taxon>
        <taxon>Alphaproteobacteria</taxon>
        <taxon>Rhodobacterales</taxon>
        <taxon>Roseobacteraceae</taxon>
        <taxon>Sulfitobacter</taxon>
    </lineage>
</organism>
<dbReference type="Pfam" id="PF13362">
    <property type="entry name" value="Toprim_3"/>
    <property type="match status" value="1"/>
</dbReference>
<evidence type="ECO:0000259" key="1">
    <source>
        <dbReference type="Pfam" id="PF13362"/>
    </source>
</evidence>
<dbReference type="Proteomes" id="UP000244092">
    <property type="component" value="Unassembled WGS sequence"/>
</dbReference>
<name>A0A2T6CJY8_9RHOB</name>
<feature type="domain" description="Toprim" evidence="1">
    <location>
        <begin position="197"/>
        <end position="287"/>
    </location>
</feature>
<dbReference type="CDD" id="cd01029">
    <property type="entry name" value="TOPRIM_primases"/>
    <property type="match status" value="1"/>
</dbReference>
<sequence length="290" mass="30269">MNGTINPAQLSADLGGKWHGGYGVAPCPVCQSARRKDQTALTVTAKDDRLLLHCKKSGCDFKDILVASGITPGTVEIDQMALANVQRERKVQAAKLMDRARNIWNHGQSIAGTHGETHLWGRGITCALPDTLRWLPDAYHGPSGQYCAAIVADVAPTGGIHRTFFTKKGQRLDKSAKMMLGPCSGGAVRLSDSVGPLVVCEGIETGLSLMSGLLSGSHAVWAALSASGIKGLTLPKRPGQLVIASDGDEAGRAAASSLAHTATGLGWKVSTMPAPDGQDWNDVLQSGVAA</sequence>
<dbReference type="InterPro" id="IPR034154">
    <property type="entry name" value="TOPRIM_DnaG/twinkle"/>
</dbReference>
<dbReference type="RefSeq" id="WP_037917808.1">
    <property type="nucleotide sequence ID" value="NZ_QBKU01000001.1"/>
</dbReference>